<sequence length="53" mass="5990">MTNPDFVEVYPDAVIRAGHATANTESLWRTWAAPSEPCWKEPTMPGRVTIWDS</sequence>
<dbReference type="AlphaFoldDB" id="A0A895Y697"/>
<accession>A0A895Y697</accession>
<dbReference type="KEGG" id="nhy:JQS43_16660"/>
<evidence type="ECO:0000313" key="2">
    <source>
        <dbReference type="Proteomes" id="UP000662857"/>
    </source>
</evidence>
<proteinExistence type="predicted"/>
<name>A0A895Y697_9ACTN</name>
<dbReference type="EMBL" id="CP070499">
    <property type="protein sequence ID" value="QSB13254.1"/>
    <property type="molecule type" value="Genomic_DNA"/>
</dbReference>
<reference evidence="1" key="1">
    <citation type="submission" date="2021-02" db="EMBL/GenBank/DDBJ databases">
        <title>Natrosporangium hydrolyticum gen. nov., sp. nov, a haloalkaliphilic actinobacterium from a soda solonchak soil.</title>
        <authorList>
            <person name="Sorokin D.Y."/>
            <person name="Khijniak T.V."/>
            <person name="Zakharycheva A.P."/>
            <person name="Boueva O.V."/>
            <person name="Ariskina E.V."/>
            <person name="Hahnke R.L."/>
            <person name="Bunk B."/>
            <person name="Sproer C."/>
            <person name="Schumann P."/>
            <person name="Evtushenko L.I."/>
            <person name="Kublanov I.V."/>
        </authorList>
    </citation>
    <scope>NUCLEOTIDE SEQUENCE</scope>
    <source>
        <strain evidence="1">DSM 106523</strain>
    </source>
</reference>
<gene>
    <name evidence="1" type="ORF">JQS43_16660</name>
</gene>
<organism evidence="1 2">
    <name type="scientific">Natronosporangium hydrolyticum</name>
    <dbReference type="NCBI Taxonomy" id="2811111"/>
    <lineage>
        <taxon>Bacteria</taxon>
        <taxon>Bacillati</taxon>
        <taxon>Actinomycetota</taxon>
        <taxon>Actinomycetes</taxon>
        <taxon>Micromonosporales</taxon>
        <taxon>Micromonosporaceae</taxon>
        <taxon>Natronosporangium</taxon>
    </lineage>
</organism>
<dbReference type="Proteomes" id="UP000662857">
    <property type="component" value="Chromosome"/>
</dbReference>
<evidence type="ECO:0000313" key="1">
    <source>
        <dbReference type="EMBL" id="QSB13254.1"/>
    </source>
</evidence>
<dbReference type="RefSeq" id="WP_239675334.1">
    <property type="nucleotide sequence ID" value="NZ_CP070499.1"/>
</dbReference>
<protein>
    <submittedName>
        <fullName evidence="1">Uncharacterized protein</fullName>
    </submittedName>
</protein>
<keyword evidence="2" id="KW-1185">Reference proteome</keyword>